<keyword evidence="3" id="KW-1185">Reference proteome</keyword>
<keyword evidence="1" id="KW-1133">Transmembrane helix</keyword>
<proteinExistence type="predicted"/>
<keyword evidence="1" id="KW-0812">Transmembrane</keyword>
<feature type="transmembrane region" description="Helical" evidence="1">
    <location>
        <begin position="617"/>
        <end position="637"/>
    </location>
</feature>
<evidence type="ECO:0000313" key="3">
    <source>
        <dbReference type="Proteomes" id="UP000422108"/>
    </source>
</evidence>
<organism evidence="2 3">
    <name type="scientific">Desulfosarcina ovata subsp. ovata</name>
    <dbReference type="NCBI Taxonomy" id="2752305"/>
    <lineage>
        <taxon>Bacteria</taxon>
        <taxon>Pseudomonadati</taxon>
        <taxon>Thermodesulfobacteriota</taxon>
        <taxon>Desulfobacteria</taxon>
        <taxon>Desulfobacterales</taxon>
        <taxon>Desulfosarcinaceae</taxon>
        <taxon>Desulfosarcina</taxon>
    </lineage>
</organism>
<dbReference type="Proteomes" id="UP000422108">
    <property type="component" value="Chromosome"/>
</dbReference>
<sequence>MENRLLQTLALLKMNWESPQRKDYIDIFIPFIIECIKDCNPIEPINSQNVQGLLNKKFSISFPEKIIITLLNRAKKKKLLKSEHNALFKDNEKLVKYKANKYFQQNQEKLISRYEILLEKLIEFAKEKYGKIWNENYAERTLFSYLDINGVTILSTLTSGVPLKQVIGKKRRSDKDLYIVAKFILNAEHENTAEFSYFESIVQGHILASSMYLPDISTANKKLKDTAFFFDTPFIIFSLGYAGPEREVACKELLKLLYDSNGGLYCFEHTLVEIEGILHACSIALDPTRPEAIFGFAAEYFLSNNFTETDVMELKNTLRKDIQNRLAIQIVEKPEYCDYSINEEYLSDELLRQVKYSNPRALQMDVDSVSAIIRLRKGKLTDKIEDCKAIFITTNYGLARSVRSFFEYNGFENCSVPPCITDHRLTAHLWLKMPNKAPSLPKKRIIADCYAAIQPSDNFWKKYFEQIEKLRSRKSITEEQYLLLRYDIGVRRNLAELSQGNEDLIDDESWQAGTVTQLIKNAEKIIENNIKNEYETKTKKLQEYSLKLKTKNIQFDEQIRKNEIDRLKRQQKIDRTSHLIASRITFSVKVIFFVIIAIGAIYSFYKSNVIIASLVPAYFVGISLCFLLLLTLLNLYFGITVSQICQTIESKIFRKVEAKLYQLF</sequence>
<gene>
    <name evidence="2" type="ORF">DSCOOX_21660</name>
</gene>
<name>A0A5K8A941_9BACT</name>
<evidence type="ECO:0000313" key="2">
    <source>
        <dbReference type="EMBL" id="BBO88986.1"/>
    </source>
</evidence>
<reference evidence="2 3" key="1">
    <citation type="submission" date="2019-11" db="EMBL/GenBank/DDBJ databases">
        <title>Comparative genomics of hydrocarbon-degrading Desulfosarcina strains.</title>
        <authorList>
            <person name="Watanabe M."/>
            <person name="Kojima H."/>
            <person name="Fukui M."/>
        </authorList>
    </citation>
    <scope>NUCLEOTIDE SEQUENCE [LARGE SCALE GENOMIC DNA]</scope>
    <source>
        <strain evidence="3">oXyS1</strain>
    </source>
</reference>
<feature type="transmembrane region" description="Helical" evidence="1">
    <location>
        <begin position="586"/>
        <end position="605"/>
    </location>
</feature>
<protein>
    <submittedName>
        <fullName evidence="2">Uncharacterized protein</fullName>
    </submittedName>
</protein>
<keyword evidence="1" id="KW-0472">Membrane</keyword>
<evidence type="ECO:0000256" key="1">
    <source>
        <dbReference type="SAM" id="Phobius"/>
    </source>
</evidence>
<dbReference type="RefSeq" id="WP_155310229.1">
    <property type="nucleotide sequence ID" value="NZ_AP021879.1"/>
</dbReference>
<dbReference type="EMBL" id="AP021879">
    <property type="protein sequence ID" value="BBO88986.1"/>
    <property type="molecule type" value="Genomic_DNA"/>
</dbReference>
<accession>A0A5K8A941</accession>
<dbReference type="AlphaFoldDB" id="A0A5K8A941"/>